<proteinExistence type="predicted"/>
<dbReference type="AlphaFoldDB" id="A0A4R2GAU2"/>
<dbReference type="EMBL" id="SLWK01000018">
    <property type="protein sequence ID" value="TCO04429.1"/>
    <property type="molecule type" value="Genomic_DNA"/>
</dbReference>
<dbReference type="RefSeq" id="WP_132435284.1">
    <property type="nucleotide sequence ID" value="NZ_SLWK01000018.1"/>
</dbReference>
<accession>A0A4R2GAU2</accession>
<keyword evidence="2" id="KW-1185">Reference proteome</keyword>
<sequence>MKKKLFFAIAAGIFAVATITSLDVAIENRESDDLAYDVSVMMEAYASLRQRVDEEPDMESGGGGSFCYWKVIQTAYDYSWIRISCRESLYPDSSKVKCPCGTSDQII</sequence>
<comment type="caution">
    <text evidence="1">The sequence shown here is derived from an EMBL/GenBank/DDBJ whole genome shotgun (WGS) entry which is preliminary data.</text>
</comment>
<protein>
    <submittedName>
        <fullName evidence="1">Uncharacterized protein</fullName>
    </submittedName>
</protein>
<organism evidence="1 2">
    <name type="scientific">Natronoflexus pectinivorans</name>
    <dbReference type="NCBI Taxonomy" id="682526"/>
    <lineage>
        <taxon>Bacteria</taxon>
        <taxon>Pseudomonadati</taxon>
        <taxon>Bacteroidota</taxon>
        <taxon>Bacteroidia</taxon>
        <taxon>Marinilabiliales</taxon>
        <taxon>Marinilabiliaceae</taxon>
        <taxon>Natronoflexus</taxon>
    </lineage>
</organism>
<dbReference type="OrthoDB" id="9988658at2"/>
<evidence type="ECO:0000313" key="2">
    <source>
        <dbReference type="Proteomes" id="UP000295221"/>
    </source>
</evidence>
<gene>
    <name evidence="1" type="ORF">EV194_11818</name>
</gene>
<name>A0A4R2GAU2_9BACT</name>
<dbReference type="Proteomes" id="UP000295221">
    <property type="component" value="Unassembled WGS sequence"/>
</dbReference>
<evidence type="ECO:0000313" key="1">
    <source>
        <dbReference type="EMBL" id="TCO04429.1"/>
    </source>
</evidence>
<reference evidence="1 2" key="1">
    <citation type="submission" date="2019-03" db="EMBL/GenBank/DDBJ databases">
        <title>Genomic Encyclopedia of Type Strains, Phase IV (KMG-IV): sequencing the most valuable type-strain genomes for metagenomic binning, comparative biology and taxonomic classification.</title>
        <authorList>
            <person name="Goeker M."/>
        </authorList>
    </citation>
    <scope>NUCLEOTIDE SEQUENCE [LARGE SCALE GENOMIC DNA]</scope>
    <source>
        <strain evidence="1 2">DSM 24179</strain>
    </source>
</reference>